<dbReference type="EMBL" id="CP098251">
    <property type="protein sequence ID" value="WAV91410.1"/>
    <property type="molecule type" value="Genomic_DNA"/>
</dbReference>
<accession>A0A9E9NTD9</accession>
<proteinExistence type="predicted"/>
<protein>
    <submittedName>
        <fullName evidence="1">Uncharacterized protein</fullName>
    </submittedName>
</protein>
<gene>
    <name evidence="1" type="ORF">NB646_01185</name>
</gene>
<evidence type="ECO:0000313" key="1">
    <source>
        <dbReference type="EMBL" id="WAV91410.1"/>
    </source>
</evidence>
<organism evidence="1">
    <name type="scientific">Oxalobacter aliiformigenes</name>
    <dbReference type="NCBI Taxonomy" id="2946593"/>
    <lineage>
        <taxon>Bacteria</taxon>
        <taxon>Pseudomonadati</taxon>
        <taxon>Pseudomonadota</taxon>
        <taxon>Betaproteobacteria</taxon>
        <taxon>Burkholderiales</taxon>
        <taxon>Oxalobacteraceae</taxon>
        <taxon>Oxalobacter</taxon>
    </lineage>
</organism>
<reference evidence="1" key="1">
    <citation type="journal article" date="2022" name="Front. Microbiol.">
        <title>New perspectives on an old grouping: The genomic and phenotypic variability of Oxalobacter formigenes and the implications for calcium oxalate stone prevention.</title>
        <authorList>
            <person name="Chmiel J.A."/>
            <person name="Carr C."/>
            <person name="Stuivenberg G.A."/>
            <person name="Venema R."/>
            <person name="Chanyi R.M."/>
            <person name="Al K.F."/>
            <person name="Giguere D."/>
            <person name="Say H."/>
            <person name="Akouris P.P."/>
            <person name="Dominguez Romero S.A."/>
            <person name="Kwong A."/>
            <person name="Tai V."/>
            <person name="Koval S.F."/>
            <person name="Razvi H."/>
            <person name="Bjazevic J."/>
            <person name="Burton J.P."/>
        </authorList>
    </citation>
    <scope>NUCLEOTIDE SEQUENCE</scope>
    <source>
        <strain evidence="1">OxK</strain>
    </source>
</reference>
<dbReference type="AlphaFoldDB" id="A0A9E9NTD9"/>
<dbReference type="Proteomes" id="UP001164819">
    <property type="component" value="Chromosome"/>
</dbReference>
<sequence>MKIRQFWQFHGLNGWKYEKNLKKGAVCDEVPYNKLYRRGNVPDQNGDIFCHFAVCFALKENWAAKTFFEITVQYLQVKMIRNLQTMKLLYHADK</sequence>
<name>A0A9E9NTD9_9BURK</name>
<dbReference type="RefSeq" id="WP_269316044.1">
    <property type="nucleotide sequence ID" value="NZ_CP098251.1"/>
</dbReference>